<reference evidence="2 3" key="1">
    <citation type="journal article" date="2019" name="Int. J. Syst. Evol. Microbiol.">
        <title>The Global Catalogue of Microorganisms (GCM) 10K type strain sequencing project: providing services to taxonomists for standard genome sequencing and annotation.</title>
        <authorList>
            <consortium name="The Broad Institute Genomics Platform"/>
            <consortium name="The Broad Institute Genome Sequencing Center for Infectious Disease"/>
            <person name="Wu L."/>
            <person name="Ma J."/>
        </authorList>
    </citation>
    <scope>NUCLEOTIDE SEQUENCE [LARGE SCALE GENOMIC DNA]</scope>
    <source>
        <strain evidence="2 3">CGMCC 1.12543</strain>
    </source>
</reference>
<feature type="transmembrane region" description="Helical" evidence="1">
    <location>
        <begin position="274"/>
        <end position="293"/>
    </location>
</feature>
<evidence type="ECO:0008006" key="4">
    <source>
        <dbReference type="Google" id="ProtNLM"/>
    </source>
</evidence>
<protein>
    <recommendedName>
        <fullName evidence="4">PH domain-containing protein</fullName>
    </recommendedName>
</protein>
<keyword evidence="1" id="KW-0812">Transmembrane</keyword>
<keyword evidence="1" id="KW-0472">Membrane</keyword>
<evidence type="ECO:0000313" key="2">
    <source>
        <dbReference type="EMBL" id="MFC5971211.1"/>
    </source>
</evidence>
<gene>
    <name evidence="2" type="ORF">ACFPYI_07685</name>
</gene>
<accession>A0ABD5RL18</accession>
<evidence type="ECO:0000313" key="3">
    <source>
        <dbReference type="Proteomes" id="UP001596099"/>
    </source>
</evidence>
<keyword evidence="1" id="KW-1133">Transmembrane helix</keyword>
<feature type="transmembrane region" description="Helical" evidence="1">
    <location>
        <begin position="249"/>
        <end position="268"/>
    </location>
</feature>
<sequence>MPSPRTDDPPATSTPPPVEWQYDPTTVRWLRWVALVRTALASAATVVVLVALATLAILGSVLTGGLSPGALVVFVLAVAFGTLRVVLSPVGALYLFDTEVRRLERRRHPSTRRSRFAVATPGALVVAIAAYLWFPAAPALIAVGFGAAVVVAFVSTEARLDPSSRTYVVEPASVAQSFDGFSGYERTRLGPFVVFRLRYPRRPGSLSNPRWIPVPTEHAADAAAVFDATATDPDDPDPGGRRSNPQVRLAASALGFCLLVVCGAAVVLTGGVYGWYLAAVVGLFALLLLYVGVVEG</sequence>
<feature type="transmembrane region" description="Helical" evidence="1">
    <location>
        <begin position="38"/>
        <end position="58"/>
    </location>
</feature>
<proteinExistence type="predicted"/>
<organism evidence="2 3">
    <name type="scientific">Halomarina salina</name>
    <dbReference type="NCBI Taxonomy" id="1872699"/>
    <lineage>
        <taxon>Archaea</taxon>
        <taxon>Methanobacteriati</taxon>
        <taxon>Methanobacteriota</taxon>
        <taxon>Stenosarchaea group</taxon>
        <taxon>Halobacteria</taxon>
        <taxon>Halobacteriales</taxon>
        <taxon>Natronomonadaceae</taxon>
        <taxon>Halomarina</taxon>
    </lineage>
</organism>
<dbReference type="Proteomes" id="UP001596099">
    <property type="component" value="Unassembled WGS sequence"/>
</dbReference>
<keyword evidence="3" id="KW-1185">Reference proteome</keyword>
<dbReference type="EMBL" id="JBHSQH010000001">
    <property type="protein sequence ID" value="MFC5971211.1"/>
    <property type="molecule type" value="Genomic_DNA"/>
</dbReference>
<feature type="transmembrane region" description="Helical" evidence="1">
    <location>
        <begin position="139"/>
        <end position="156"/>
    </location>
</feature>
<dbReference type="RefSeq" id="WP_247414119.1">
    <property type="nucleotide sequence ID" value="NZ_JALLGW010000001.1"/>
</dbReference>
<comment type="caution">
    <text evidence="2">The sequence shown here is derived from an EMBL/GenBank/DDBJ whole genome shotgun (WGS) entry which is preliminary data.</text>
</comment>
<feature type="transmembrane region" description="Helical" evidence="1">
    <location>
        <begin position="70"/>
        <end position="96"/>
    </location>
</feature>
<evidence type="ECO:0000256" key="1">
    <source>
        <dbReference type="SAM" id="Phobius"/>
    </source>
</evidence>
<name>A0ABD5RL18_9EURY</name>
<dbReference type="AlphaFoldDB" id="A0ABD5RL18"/>
<feature type="transmembrane region" description="Helical" evidence="1">
    <location>
        <begin position="116"/>
        <end position="133"/>
    </location>
</feature>